<dbReference type="GO" id="GO:0019185">
    <property type="term" value="C:snRNA-activating protein complex"/>
    <property type="evidence" value="ECO:0007669"/>
    <property type="project" value="TreeGrafter"/>
</dbReference>
<reference evidence="2 3" key="1">
    <citation type="submission" date="2024-01" db="EMBL/GenBank/DDBJ databases">
        <title>The genome of the rayed Mediterranean limpet Patella caerulea (Linnaeus, 1758).</title>
        <authorList>
            <person name="Anh-Thu Weber A."/>
            <person name="Halstead-Nussloch G."/>
        </authorList>
    </citation>
    <scope>NUCLEOTIDE SEQUENCE [LARGE SCALE GENOMIC DNA]</scope>
    <source>
        <strain evidence="2">AATW-2023a</strain>
        <tissue evidence="2">Whole specimen</tissue>
    </source>
</reference>
<dbReference type="PANTHER" id="PTHR15131:SF3">
    <property type="entry name" value="SNRNA-ACTIVATING PROTEIN COMPLEX SUBUNIT 1"/>
    <property type="match status" value="1"/>
</dbReference>
<dbReference type="EMBL" id="JAZGQO010000021">
    <property type="protein sequence ID" value="KAK6166520.1"/>
    <property type="molecule type" value="Genomic_DNA"/>
</dbReference>
<dbReference type="PANTHER" id="PTHR15131">
    <property type="entry name" value="SMALL NUCLEAR RNA ACTIVATING COMPLEX, POLYPEPTIDE 1"/>
    <property type="match status" value="1"/>
</dbReference>
<comment type="caution">
    <text evidence="2">The sequence shown here is derived from an EMBL/GenBank/DDBJ whole genome shotgun (WGS) entry which is preliminary data.</text>
</comment>
<dbReference type="GO" id="GO:0042795">
    <property type="term" value="P:snRNA transcription by RNA polymerase II"/>
    <property type="evidence" value="ECO:0007669"/>
    <property type="project" value="TreeGrafter"/>
</dbReference>
<evidence type="ECO:0000256" key="1">
    <source>
        <dbReference type="SAM" id="MobiDB-lite"/>
    </source>
</evidence>
<feature type="region of interest" description="Disordered" evidence="1">
    <location>
        <begin position="1"/>
        <end position="23"/>
    </location>
</feature>
<dbReference type="InterPro" id="IPR019188">
    <property type="entry name" value="SNAPC1"/>
</dbReference>
<dbReference type="AlphaFoldDB" id="A0AAN8J441"/>
<feature type="compositionally biased region" description="Acidic residues" evidence="1">
    <location>
        <begin position="266"/>
        <end position="278"/>
    </location>
</feature>
<evidence type="ECO:0008006" key="4">
    <source>
        <dbReference type="Google" id="ProtNLM"/>
    </source>
</evidence>
<evidence type="ECO:0000313" key="2">
    <source>
        <dbReference type="EMBL" id="KAK6166520.1"/>
    </source>
</evidence>
<dbReference type="GO" id="GO:0042796">
    <property type="term" value="P:snRNA transcription by RNA polymerase III"/>
    <property type="evidence" value="ECO:0007669"/>
    <property type="project" value="TreeGrafter"/>
</dbReference>
<proteinExistence type="predicted"/>
<feature type="compositionally biased region" description="Basic and acidic residues" evidence="1">
    <location>
        <begin position="326"/>
        <end position="335"/>
    </location>
</feature>
<sequence>MSDSEEAVVMKRKKPRQPRNPIAGVKEDLDSLIQKFSESGTVRYENFSSAWKQKKLSMIQSGRQDQQEAREFLEDVFRLAVVYYLPPNNFQVRTGGLYLMFGLFNTQFCIPPVKFRMTLQMWKDALDYQKEAHSQQHYDIDFVFHSLKALSAFQFVASESEMYLKGSNRRNIMQDIPSHVSDEVSKIDAIFTKDHVRQLSAVDYQYQQLKIALAGPNAKKPDIALAVIQDSLIDSLNSTIQQHQERITKMRKRDMGEEGRRQEQLENSDDEEEEEEEDHGSLRAKLKSRAYSAGTSKYKIPSPQKTSSAAKTETATMVPIGLMVETDHSEDENKQTEYISMPDLGTNDIDSPKGKKRKSSQKSPHSPTKKNKSPASDRSTTKHRKKKK</sequence>
<feature type="region of interest" description="Disordered" evidence="1">
    <location>
        <begin position="244"/>
        <end position="313"/>
    </location>
</feature>
<evidence type="ECO:0000313" key="3">
    <source>
        <dbReference type="Proteomes" id="UP001347796"/>
    </source>
</evidence>
<organism evidence="2 3">
    <name type="scientific">Patella caerulea</name>
    <name type="common">Rayed Mediterranean limpet</name>
    <dbReference type="NCBI Taxonomy" id="87958"/>
    <lineage>
        <taxon>Eukaryota</taxon>
        <taxon>Metazoa</taxon>
        <taxon>Spiralia</taxon>
        <taxon>Lophotrochozoa</taxon>
        <taxon>Mollusca</taxon>
        <taxon>Gastropoda</taxon>
        <taxon>Patellogastropoda</taxon>
        <taxon>Patelloidea</taxon>
        <taxon>Patellidae</taxon>
        <taxon>Patella</taxon>
    </lineage>
</organism>
<name>A0AAN8J441_PATCE</name>
<keyword evidence="3" id="KW-1185">Reference proteome</keyword>
<dbReference type="Proteomes" id="UP001347796">
    <property type="component" value="Unassembled WGS sequence"/>
</dbReference>
<protein>
    <recommendedName>
        <fullName evidence="4">snRNA-activating protein complex subunit 1</fullName>
    </recommendedName>
</protein>
<feature type="compositionally biased region" description="Basic and acidic residues" evidence="1">
    <location>
        <begin position="244"/>
        <end position="264"/>
    </location>
</feature>
<dbReference type="GO" id="GO:0043565">
    <property type="term" value="F:sequence-specific DNA binding"/>
    <property type="evidence" value="ECO:0007669"/>
    <property type="project" value="TreeGrafter"/>
</dbReference>
<dbReference type="Pfam" id="PF09808">
    <property type="entry name" value="SNAPC1"/>
    <property type="match status" value="1"/>
</dbReference>
<accession>A0AAN8J441</accession>
<gene>
    <name evidence="2" type="ORF">SNE40_023186</name>
</gene>
<feature type="region of interest" description="Disordered" evidence="1">
    <location>
        <begin position="326"/>
        <end position="388"/>
    </location>
</feature>